<keyword evidence="1" id="KW-1277">Toxin-antitoxin system</keyword>
<name>A0A3B0TR21_9ZZZZ</name>
<evidence type="ECO:0008006" key="3">
    <source>
        <dbReference type="Google" id="ProtNLM"/>
    </source>
</evidence>
<reference evidence="2" key="1">
    <citation type="submission" date="2018-06" db="EMBL/GenBank/DDBJ databases">
        <authorList>
            <person name="Zhirakovskaya E."/>
        </authorList>
    </citation>
    <scope>NUCLEOTIDE SEQUENCE</scope>
</reference>
<dbReference type="InterPro" id="IPR007712">
    <property type="entry name" value="RelE/ParE_toxin"/>
</dbReference>
<dbReference type="EMBL" id="UOEN01000292">
    <property type="protein sequence ID" value="VAW15847.1"/>
    <property type="molecule type" value="Genomic_DNA"/>
</dbReference>
<dbReference type="PANTHER" id="PTHR35601:SF1">
    <property type="entry name" value="TOXIN RELE"/>
    <property type="match status" value="1"/>
</dbReference>
<proteinExistence type="predicted"/>
<organism evidence="2">
    <name type="scientific">hydrothermal vent metagenome</name>
    <dbReference type="NCBI Taxonomy" id="652676"/>
    <lineage>
        <taxon>unclassified sequences</taxon>
        <taxon>metagenomes</taxon>
        <taxon>ecological metagenomes</taxon>
    </lineage>
</organism>
<dbReference type="SUPFAM" id="SSF143011">
    <property type="entry name" value="RelE-like"/>
    <property type="match status" value="1"/>
</dbReference>
<evidence type="ECO:0000256" key="1">
    <source>
        <dbReference type="ARBA" id="ARBA00022649"/>
    </source>
</evidence>
<accession>A0A3B0TR21</accession>
<dbReference type="InterPro" id="IPR035093">
    <property type="entry name" value="RelE/ParE_toxin_dom_sf"/>
</dbReference>
<sequence length="49" mass="5766">PHPKNCLKLAGSSYYRVRCGDYRIIYDIQDQKLVIIVLKVGHRKDIYSE</sequence>
<feature type="non-terminal residue" evidence="2">
    <location>
        <position position="1"/>
    </location>
</feature>
<protein>
    <recommendedName>
        <fullName evidence="3">RelE/StbE replicon stabilization toxin</fullName>
    </recommendedName>
</protein>
<dbReference type="Pfam" id="PF05016">
    <property type="entry name" value="ParE_toxin"/>
    <property type="match status" value="1"/>
</dbReference>
<gene>
    <name evidence="2" type="ORF">MNBD_BACTEROID05-1199</name>
</gene>
<evidence type="ECO:0000313" key="2">
    <source>
        <dbReference type="EMBL" id="VAW15847.1"/>
    </source>
</evidence>
<dbReference type="PANTHER" id="PTHR35601">
    <property type="entry name" value="TOXIN RELE"/>
    <property type="match status" value="1"/>
</dbReference>
<dbReference type="Gene3D" id="3.30.2310.20">
    <property type="entry name" value="RelE-like"/>
    <property type="match status" value="1"/>
</dbReference>
<dbReference type="AlphaFoldDB" id="A0A3B0TR21"/>